<proteinExistence type="predicted"/>
<dbReference type="PANTHER" id="PTHR21028:SF2">
    <property type="entry name" value="CYTH DOMAIN-CONTAINING PROTEIN"/>
    <property type="match status" value="1"/>
</dbReference>
<protein>
    <submittedName>
        <fullName evidence="2">Adenylate cyclase class 2</fullName>
    </submittedName>
</protein>
<dbReference type="SMART" id="SM01118">
    <property type="entry name" value="CYTH"/>
    <property type="match status" value="1"/>
</dbReference>
<reference evidence="2 3" key="1">
    <citation type="submission" date="2019-03" db="EMBL/GenBank/DDBJ databases">
        <title>Genomic Encyclopedia of Type Strains, Phase IV (KMG-IV): sequencing the most valuable type-strain genomes for metagenomic binning, comparative biology and taxonomic classification.</title>
        <authorList>
            <person name="Goeker M."/>
        </authorList>
    </citation>
    <scope>NUCLEOTIDE SEQUENCE [LARGE SCALE GENOMIC DNA]</scope>
    <source>
        <strain evidence="2 3">DSM 103428</strain>
    </source>
</reference>
<sequence length="203" mass="23082">MLCYAPSSYTQKMSSAIEIEVKFRVTSIPALELRLSEIGFELQTPRTFERNILFDTPERSLRAKQSILRLRSYGGRWVVTHKRLPDNHDAAAPHKHRVETETIVEDGDAIAEIFTQLGYGAAFTYEKWRTEYADREGHCVIDETPIGTFAELEGSEAWIDRRSAELGLGREEIMTLSYGRLFEDWRRETGSSAADLTFAAITG</sequence>
<dbReference type="SUPFAM" id="SSF55154">
    <property type="entry name" value="CYTH-like phosphatases"/>
    <property type="match status" value="1"/>
</dbReference>
<dbReference type="PROSITE" id="PS51707">
    <property type="entry name" value="CYTH"/>
    <property type="match status" value="1"/>
</dbReference>
<dbReference type="Proteomes" id="UP000295210">
    <property type="component" value="Unassembled WGS sequence"/>
</dbReference>
<dbReference type="Pfam" id="PF01928">
    <property type="entry name" value="CYTH"/>
    <property type="match status" value="1"/>
</dbReference>
<dbReference type="OrthoDB" id="116396at2"/>
<evidence type="ECO:0000259" key="1">
    <source>
        <dbReference type="PROSITE" id="PS51707"/>
    </source>
</evidence>
<keyword evidence="3" id="KW-1185">Reference proteome</keyword>
<evidence type="ECO:0000313" key="2">
    <source>
        <dbReference type="EMBL" id="TCK75396.1"/>
    </source>
</evidence>
<accession>A0A4R1LAE3</accession>
<organism evidence="2 3">
    <name type="scientific">Acidipila rosea</name>
    <dbReference type="NCBI Taxonomy" id="768535"/>
    <lineage>
        <taxon>Bacteria</taxon>
        <taxon>Pseudomonadati</taxon>
        <taxon>Acidobacteriota</taxon>
        <taxon>Terriglobia</taxon>
        <taxon>Terriglobales</taxon>
        <taxon>Acidobacteriaceae</taxon>
        <taxon>Acidipila</taxon>
    </lineage>
</organism>
<dbReference type="CDD" id="cd07890">
    <property type="entry name" value="CYTH-like_AC_IV-like"/>
    <property type="match status" value="1"/>
</dbReference>
<dbReference type="Gene3D" id="2.40.320.10">
    <property type="entry name" value="Hypothetical Protein Pfu-838710-001"/>
    <property type="match status" value="1"/>
</dbReference>
<dbReference type="EMBL" id="SMGK01000001">
    <property type="protein sequence ID" value="TCK75396.1"/>
    <property type="molecule type" value="Genomic_DNA"/>
</dbReference>
<feature type="domain" description="CYTH" evidence="1">
    <location>
        <begin position="16"/>
        <end position="184"/>
    </location>
</feature>
<dbReference type="InterPro" id="IPR023577">
    <property type="entry name" value="CYTH_domain"/>
</dbReference>
<dbReference type="InterPro" id="IPR033469">
    <property type="entry name" value="CYTH-like_dom_sf"/>
</dbReference>
<dbReference type="AlphaFoldDB" id="A0A4R1LAE3"/>
<gene>
    <name evidence="2" type="ORF">C7378_0379</name>
</gene>
<comment type="caution">
    <text evidence="2">The sequence shown here is derived from an EMBL/GenBank/DDBJ whole genome shotgun (WGS) entry which is preliminary data.</text>
</comment>
<dbReference type="InterPro" id="IPR008173">
    <property type="entry name" value="Adenylyl_cyclase_CyaB"/>
</dbReference>
<evidence type="ECO:0000313" key="3">
    <source>
        <dbReference type="Proteomes" id="UP000295210"/>
    </source>
</evidence>
<dbReference type="PANTHER" id="PTHR21028">
    <property type="entry name" value="SI:CH211-156B7.4"/>
    <property type="match status" value="1"/>
</dbReference>
<name>A0A4R1LAE3_9BACT</name>